<dbReference type="AlphaFoldDB" id="A0A927GH70"/>
<dbReference type="InterPro" id="IPR025402">
    <property type="entry name" value="DMP19_C"/>
</dbReference>
<evidence type="ECO:0000313" key="2">
    <source>
        <dbReference type="EMBL" id="MBD2757717.1"/>
    </source>
</evidence>
<dbReference type="Proteomes" id="UP000653797">
    <property type="component" value="Unassembled WGS sequence"/>
</dbReference>
<evidence type="ECO:0000313" key="3">
    <source>
        <dbReference type="Proteomes" id="UP000653797"/>
    </source>
</evidence>
<evidence type="ECO:0000259" key="1">
    <source>
        <dbReference type="Pfam" id="PF14300"/>
    </source>
</evidence>
<organism evidence="2 3">
    <name type="scientific">Spirosoma validum</name>
    <dbReference type="NCBI Taxonomy" id="2771355"/>
    <lineage>
        <taxon>Bacteria</taxon>
        <taxon>Pseudomonadati</taxon>
        <taxon>Bacteroidota</taxon>
        <taxon>Cytophagia</taxon>
        <taxon>Cytophagales</taxon>
        <taxon>Cytophagaceae</taxon>
        <taxon>Spirosoma</taxon>
    </lineage>
</organism>
<feature type="domain" description="DNA mimic protein DMP19 C-terminal" evidence="1">
    <location>
        <begin position="20"/>
        <end position="133"/>
    </location>
</feature>
<dbReference type="EMBL" id="JACXAA010000029">
    <property type="protein sequence ID" value="MBD2757717.1"/>
    <property type="molecule type" value="Genomic_DNA"/>
</dbReference>
<sequence length="138" mass="15833">MDFQAQWESLVNKAFADYGSLTRDERVWFNSQSLLGQVDNGGLISHYYNSGADYNQETIEDLQWLGFSELAGLLIRINGLFPGGQPSTDIEERNQVIDTWPAGKYDELLEQLDEQFYQKEPELENTLIQHIEAKLSPM</sequence>
<proteinExistence type="predicted"/>
<name>A0A927GH70_9BACT</name>
<dbReference type="RefSeq" id="WP_191043340.1">
    <property type="nucleotide sequence ID" value="NZ_JACXAA010000029.1"/>
</dbReference>
<dbReference type="Gene3D" id="1.20.1420.60">
    <property type="match status" value="1"/>
</dbReference>
<gene>
    <name evidence="2" type="ORF">IC230_32920</name>
</gene>
<accession>A0A927GH70</accession>
<reference evidence="2" key="1">
    <citation type="submission" date="2020-09" db="EMBL/GenBank/DDBJ databases">
        <authorList>
            <person name="Kim M.K."/>
        </authorList>
    </citation>
    <scope>NUCLEOTIDE SEQUENCE</scope>
    <source>
        <strain evidence="2">BT704</strain>
    </source>
</reference>
<comment type="caution">
    <text evidence="2">The sequence shown here is derived from an EMBL/GenBank/DDBJ whole genome shotgun (WGS) entry which is preliminary data.</text>
</comment>
<protein>
    <submittedName>
        <fullName evidence="2">DUF4375 domain-containing protein</fullName>
    </submittedName>
</protein>
<dbReference type="Pfam" id="PF14300">
    <property type="entry name" value="DMP19"/>
    <property type="match status" value="1"/>
</dbReference>
<keyword evidence="3" id="KW-1185">Reference proteome</keyword>